<feature type="transmembrane region" description="Helical" evidence="8">
    <location>
        <begin position="800"/>
        <end position="820"/>
    </location>
</feature>
<feature type="domain" description="ABC3 transporter permease C-terminal" evidence="9">
    <location>
        <begin position="1034"/>
        <end position="1143"/>
    </location>
</feature>
<dbReference type="GO" id="GO:0005886">
    <property type="term" value="C:plasma membrane"/>
    <property type="evidence" value="ECO:0007669"/>
    <property type="project" value="UniProtKB-SubCell"/>
</dbReference>
<dbReference type="eggNOG" id="COG0577">
    <property type="taxonomic scope" value="Bacteria"/>
</dbReference>
<evidence type="ECO:0000313" key="11">
    <source>
        <dbReference type="Proteomes" id="UP000182508"/>
    </source>
</evidence>
<evidence type="ECO:0000313" key="10">
    <source>
        <dbReference type="EMBL" id="SDB19134.1"/>
    </source>
</evidence>
<proteinExistence type="predicted"/>
<evidence type="ECO:0000259" key="9">
    <source>
        <dbReference type="Pfam" id="PF02687"/>
    </source>
</evidence>
<keyword evidence="5 8" id="KW-0472">Membrane</keyword>
<dbReference type="STRING" id="439219.SAMN02910293_00983"/>
<evidence type="ECO:0000256" key="7">
    <source>
        <dbReference type="SAM" id="MobiDB-lite"/>
    </source>
</evidence>
<dbReference type="InterPro" id="IPR038766">
    <property type="entry name" value="Membrane_comp_ABC_pdt"/>
</dbReference>
<gene>
    <name evidence="10" type="ORF">SAMN02910293_00983</name>
</gene>
<feature type="transmembrane region" description="Helical" evidence="8">
    <location>
        <begin position="1084"/>
        <end position="1103"/>
    </location>
</feature>
<organism evidence="10 11">
    <name type="scientific">Streptococcus henryi</name>
    <dbReference type="NCBI Taxonomy" id="439219"/>
    <lineage>
        <taxon>Bacteria</taxon>
        <taxon>Bacillati</taxon>
        <taxon>Bacillota</taxon>
        <taxon>Bacilli</taxon>
        <taxon>Lactobacillales</taxon>
        <taxon>Streptococcaceae</taxon>
        <taxon>Streptococcus</taxon>
    </lineage>
</organism>
<evidence type="ECO:0000256" key="1">
    <source>
        <dbReference type="ARBA" id="ARBA00004651"/>
    </source>
</evidence>
<keyword evidence="11" id="KW-1185">Reference proteome</keyword>
<accession>A0A1G6BEW4</accession>
<feature type="compositionally biased region" description="Polar residues" evidence="7">
    <location>
        <begin position="301"/>
        <end position="314"/>
    </location>
</feature>
<evidence type="ECO:0000256" key="2">
    <source>
        <dbReference type="ARBA" id="ARBA00022475"/>
    </source>
</evidence>
<keyword evidence="4 8" id="KW-1133">Transmembrane helix</keyword>
<dbReference type="eggNOG" id="COG1511">
    <property type="taxonomic scope" value="Bacteria"/>
</dbReference>
<dbReference type="InterPro" id="IPR003838">
    <property type="entry name" value="ABC3_permease_C"/>
</dbReference>
<dbReference type="EMBL" id="FMXP01000011">
    <property type="protein sequence ID" value="SDB19134.1"/>
    <property type="molecule type" value="Genomic_DNA"/>
</dbReference>
<dbReference type="PANTHER" id="PTHR30287:SF1">
    <property type="entry name" value="INNER MEMBRANE PROTEIN"/>
    <property type="match status" value="1"/>
</dbReference>
<evidence type="ECO:0000256" key="6">
    <source>
        <dbReference type="SAM" id="Coils"/>
    </source>
</evidence>
<keyword evidence="2" id="KW-1003">Cell membrane</keyword>
<feature type="transmembrane region" description="Helical" evidence="8">
    <location>
        <begin position="21"/>
        <end position="38"/>
    </location>
</feature>
<dbReference type="AlphaFoldDB" id="A0A1G6BEW4"/>
<protein>
    <submittedName>
        <fullName evidence="10">Putative ABC transport system permease protein</fullName>
    </submittedName>
</protein>
<reference evidence="10 11" key="1">
    <citation type="submission" date="2016-10" db="EMBL/GenBank/DDBJ databases">
        <authorList>
            <person name="de Groot N.N."/>
        </authorList>
    </citation>
    <scope>NUCLEOTIDE SEQUENCE [LARGE SCALE GENOMIC DNA]</scope>
    <source>
        <strain evidence="10 11">A-4</strain>
    </source>
</reference>
<dbReference type="Gene3D" id="1.10.287.1490">
    <property type="match status" value="1"/>
</dbReference>
<evidence type="ECO:0000256" key="5">
    <source>
        <dbReference type="ARBA" id="ARBA00023136"/>
    </source>
</evidence>
<sequence length="1161" mass="127006">MAKKVYWKDVRQAVSSSKGRFLSIFSLMAIGALALVGLKVTSPNMERTAQTYIDRYQTMDLAVMADYGLSKEDVTELKGIKDAQVEFGYLSDVTIKKTDKAVRLFSESDKISQYQVVSGKLPSQADQIALSTEMSSNYKIGDKISFTQAEGGALKKTEFKITGFVNSSEIWDMSTMGNATVGYGEVTGYGVVSKDAFDSDVYMIARLRYDDLKNLNYYDKVYKEKIAEHQKNLDALLADNGNQRLESLKADNQKEIDKGWAEIAESEKKLTDGAAQIKDAENQTSSGQAKLDSAQREVASNEANLNQSSSQLAQGENELAASQASLAASKSQLDAAKAELDANKAQMDASQEELNTLWANLENSRLQLESKNAELELSKAALDTSKADLDALAAKIMSGDAEYAQLQATLQEKKDALATEEEQDTPSDSTIQDLETQLAQKEFELAALRSEYNTDFNQYNDDFSAYQTNSAAYEAINSQYQEGLATYNSNKAALDAGQAQYEAGLAEYQSGLAAYESGMAQYQAGLARLEASKTQFRDGLAKIASAKSSISSNQADINQALEQLDSSKADYASQKAEAETKIAQAKADLDKAQKEIDDLEEPIYTSYNRSSFPGGDGYTTYENATSSISAVGNIFPVVLYLVAAMVTFTTMTRFVDEERSNAGIFKALGYTNGQIIAKFVIYGFVASMLGTLTGIIAGNLIISPMIGSIITDGMVIGSAKTYFYPSWTLLALALGLISAVLPAYLVARRELIEKPAQLLQAKPPVSGSKIMLERLPFIWKRLSFTHKVTARNIFRYKQRMLMTIFGVAGSAALLFAGLGIQSSISGVADSQFGDILKYDMIVAENSKATEEEKEELTDLLASKQVASSLPVSYLNLTEDIPKVSQEQTISLIVSDSSDLSDFIQLRQRTSKEALNLTDSGAIMTEKLAKLYKVKAGDSIKLTINDKKVTVKVDGIAEMYAGHFVYMTSAYFEKVTSDKYESNAYLVGMKDKSTKKIQALAADFMSLKAVAAVVQNTSLVKLIRTVANSLQSIMIILIVLSVMLGIVILYNLTNINVAERIRELSTIKVLGFHNKEVTLYIYRETIALSLIGMIVGLLGGYGLHQLLLNMIGSDNIMFNPSVEAYVYIAPILAITGILTVLGFFVNHRLRHVDMLEALKSVE</sequence>
<feature type="coiled-coil region" evidence="6">
    <location>
        <begin position="557"/>
        <end position="602"/>
    </location>
</feature>
<dbReference type="Gene3D" id="6.10.250.2200">
    <property type="match status" value="1"/>
</dbReference>
<name>A0A1G6BEW4_9STRE</name>
<dbReference type="PANTHER" id="PTHR30287">
    <property type="entry name" value="MEMBRANE COMPONENT OF PREDICTED ABC SUPERFAMILY METABOLITE UPTAKE TRANSPORTER"/>
    <property type="match status" value="1"/>
</dbReference>
<dbReference type="RefSeq" id="WP_074485884.1">
    <property type="nucleotide sequence ID" value="NZ_FMXP01000011.1"/>
</dbReference>
<feature type="transmembrane region" description="Helical" evidence="8">
    <location>
        <begin position="722"/>
        <end position="747"/>
    </location>
</feature>
<feature type="transmembrane region" description="Helical" evidence="8">
    <location>
        <begin position="1032"/>
        <end position="1051"/>
    </location>
</feature>
<dbReference type="Proteomes" id="UP000182508">
    <property type="component" value="Unassembled WGS sequence"/>
</dbReference>
<comment type="subcellular location">
    <subcellularLocation>
        <location evidence="1">Cell membrane</location>
        <topology evidence="1">Multi-pass membrane protein</topology>
    </subcellularLocation>
</comment>
<feature type="transmembrane region" description="Helical" evidence="8">
    <location>
        <begin position="1123"/>
        <end position="1144"/>
    </location>
</feature>
<evidence type="ECO:0000256" key="4">
    <source>
        <dbReference type="ARBA" id="ARBA00022989"/>
    </source>
</evidence>
<feature type="region of interest" description="Disordered" evidence="7">
    <location>
        <begin position="279"/>
        <end position="317"/>
    </location>
</feature>
<feature type="transmembrane region" description="Helical" evidence="8">
    <location>
        <begin position="676"/>
        <end position="702"/>
    </location>
</feature>
<feature type="domain" description="ABC3 transporter permease C-terminal" evidence="9">
    <location>
        <begin position="633"/>
        <end position="748"/>
    </location>
</feature>
<evidence type="ECO:0000256" key="3">
    <source>
        <dbReference type="ARBA" id="ARBA00022692"/>
    </source>
</evidence>
<keyword evidence="6" id="KW-0175">Coiled coil</keyword>
<keyword evidence="3 8" id="KW-0812">Transmembrane</keyword>
<feature type="transmembrane region" description="Helical" evidence="8">
    <location>
        <begin position="634"/>
        <end position="655"/>
    </location>
</feature>
<evidence type="ECO:0000256" key="8">
    <source>
        <dbReference type="SAM" id="Phobius"/>
    </source>
</evidence>
<dbReference type="Pfam" id="PF02687">
    <property type="entry name" value="FtsX"/>
    <property type="match status" value="2"/>
</dbReference>